<dbReference type="Ensembl" id="ENSFCTT00005042647.1">
    <property type="protein sequence ID" value="ENSFCTP00005030324.1"/>
    <property type="gene ID" value="ENSFCTG00005014967.1"/>
</dbReference>
<dbReference type="Gene3D" id="3.10.110.10">
    <property type="entry name" value="Ubiquitin Conjugating Enzyme"/>
    <property type="match status" value="1"/>
</dbReference>
<dbReference type="InterPro" id="IPR016135">
    <property type="entry name" value="UBQ-conjugating_enzyme/RWD"/>
</dbReference>
<feature type="compositionally biased region" description="Basic and acidic residues" evidence="1">
    <location>
        <begin position="80"/>
        <end position="90"/>
    </location>
</feature>
<evidence type="ECO:0000313" key="3">
    <source>
        <dbReference type="Ensembl" id="ENSFCTP00005030324.1"/>
    </source>
</evidence>
<dbReference type="Proteomes" id="UP000823872">
    <property type="component" value="Chromosome A1"/>
</dbReference>
<dbReference type="Pfam" id="PF00179">
    <property type="entry name" value="UQ_con"/>
    <property type="match status" value="1"/>
</dbReference>
<protein>
    <recommendedName>
        <fullName evidence="2">UBC core domain-containing protein</fullName>
    </recommendedName>
</protein>
<keyword evidence="4" id="KW-1185">Reference proteome</keyword>
<gene>
    <name evidence="3" type="primary">UBE2QL1</name>
</gene>
<reference evidence="3 4" key="1">
    <citation type="submission" date="2021-02" db="EMBL/GenBank/DDBJ databases">
        <title>Safari Cat Assemblies.</title>
        <authorList>
            <person name="Bredemeyer K.R."/>
            <person name="Murphy W.J."/>
        </authorList>
    </citation>
    <scope>NUCLEOTIDE SEQUENCE [LARGE SCALE GENOMIC DNA]</scope>
</reference>
<organism evidence="3 4">
    <name type="scientific">Felis catus</name>
    <name type="common">Cat</name>
    <name type="synonym">Felis silvestris catus</name>
    <dbReference type="NCBI Taxonomy" id="9685"/>
    <lineage>
        <taxon>Eukaryota</taxon>
        <taxon>Metazoa</taxon>
        <taxon>Chordata</taxon>
        <taxon>Craniata</taxon>
        <taxon>Vertebrata</taxon>
        <taxon>Euteleostomi</taxon>
        <taxon>Mammalia</taxon>
        <taxon>Eutheria</taxon>
        <taxon>Laurasiatheria</taxon>
        <taxon>Carnivora</taxon>
        <taxon>Feliformia</taxon>
        <taxon>Felidae</taxon>
        <taxon>Felinae</taxon>
        <taxon>Felis</taxon>
    </lineage>
</organism>
<feature type="compositionally biased region" description="Low complexity" evidence="1">
    <location>
        <begin position="50"/>
        <end position="72"/>
    </location>
</feature>
<evidence type="ECO:0000259" key="2">
    <source>
        <dbReference type="PROSITE" id="PS50127"/>
    </source>
</evidence>
<dbReference type="SMART" id="SM00212">
    <property type="entry name" value="UBCc"/>
    <property type="match status" value="1"/>
</dbReference>
<reference evidence="3" key="3">
    <citation type="submission" date="2025-09" db="UniProtKB">
        <authorList>
            <consortium name="Ensembl"/>
        </authorList>
    </citation>
    <scope>IDENTIFICATION</scope>
    <source>
        <strain evidence="3">breed Abyssinian</strain>
    </source>
</reference>
<dbReference type="InterPro" id="IPR000608">
    <property type="entry name" value="UBC"/>
</dbReference>
<feature type="region of interest" description="Disordered" evidence="1">
    <location>
        <begin position="330"/>
        <end position="361"/>
    </location>
</feature>
<accession>A0ABI7Y6E2</accession>
<evidence type="ECO:0000313" key="4">
    <source>
        <dbReference type="Proteomes" id="UP000823872"/>
    </source>
</evidence>
<dbReference type="CDD" id="cd23802">
    <property type="entry name" value="UBCc_UBE2Q"/>
    <property type="match status" value="1"/>
</dbReference>
<dbReference type="PROSITE" id="PS50127">
    <property type="entry name" value="UBC_2"/>
    <property type="match status" value="1"/>
</dbReference>
<dbReference type="SUPFAM" id="SSF54495">
    <property type="entry name" value="UBC-like"/>
    <property type="match status" value="1"/>
</dbReference>
<name>A0ABI7Y6E2_FELCA</name>
<feature type="compositionally biased region" description="Basic residues" evidence="1">
    <location>
        <begin position="352"/>
        <end position="361"/>
    </location>
</feature>
<proteinExistence type="predicted"/>
<reference evidence="3" key="2">
    <citation type="submission" date="2025-08" db="UniProtKB">
        <authorList>
            <consortium name="Ensembl"/>
        </authorList>
    </citation>
    <scope>IDENTIFICATION</scope>
    <source>
        <strain evidence="3">breed Abyssinian</strain>
    </source>
</reference>
<dbReference type="GeneTree" id="ENSGT00940000161612"/>
<feature type="domain" description="UBC core" evidence="2">
    <location>
        <begin position="147"/>
        <end position="312"/>
    </location>
</feature>
<evidence type="ECO:0000256" key="1">
    <source>
        <dbReference type="SAM" id="MobiDB-lite"/>
    </source>
</evidence>
<sequence length="361" mass="38676">MATLLRKIGLIRLHNRDTEDPKHHHNHRGGGGGQQSASLRGKGGAKSGGHKQQQQQQQQQQQPGGAGDASPGPGKGKGKRAAEPAPRDKPPQPAAGAAGAAGAGGPRERAAGARAGPGPAAAAAAAAAATAGGSLVPAARQQHCTQVRSRRLMKELQDIARLSDRFISVELVDESLFDWNVKLHQVDKDSVLWQDMKETNTEFILLNLTFPDNFPFSPPFMRVLSPRLENGYVLDGGAICMELLTPRGWSSAYTVEAVMRQFAASLVKGQKTCVLGLIYTGAITCITPASQGRWDNGVQAWNGWNPSIQFCVEPCQWTLNAERAELNERPVFGGRDGSVERPANQKSPSAARKPKLPLKVW</sequence>
<feature type="region of interest" description="Disordered" evidence="1">
    <location>
        <begin position="14"/>
        <end position="116"/>
    </location>
</feature>